<gene>
    <name evidence="1" type="ORF">CGC20_31230</name>
</gene>
<dbReference type="AlphaFoldDB" id="A0A504XDW7"/>
<comment type="caution">
    <text evidence="1">The sequence shown here is derived from an EMBL/GenBank/DDBJ whole genome shotgun (WGS) entry which is preliminary data.</text>
</comment>
<protein>
    <submittedName>
        <fullName evidence="1">Uncharacterized protein</fullName>
    </submittedName>
</protein>
<organism evidence="1 2">
    <name type="scientific">Leishmania donovani</name>
    <dbReference type="NCBI Taxonomy" id="5661"/>
    <lineage>
        <taxon>Eukaryota</taxon>
        <taxon>Discoba</taxon>
        <taxon>Euglenozoa</taxon>
        <taxon>Kinetoplastea</taxon>
        <taxon>Metakinetoplastina</taxon>
        <taxon>Trypanosomatida</taxon>
        <taxon>Trypanosomatidae</taxon>
        <taxon>Leishmaniinae</taxon>
        <taxon>Leishmania</taxon>
    </lineage>
</organism>
<name>A0A504XDW7_LEIDO</name>
<dbReference type="VEuPathDB" id="TriTrypDB:LDHU3_20.2170"/>
<reference evidence="2" key="1">
    <citation type="submission" date="2019-02" db="EMBL/GenBank/DDBJ databases">
        <title>FDA dAtabase for Regulatory Grade micrObial Sequences (FDA-ARGOS): Supporting development and validation of Infectious Disease Dx tests.</title>
        <authorList>
            <person name="Duncan R."/>
            <person name="Fisher C."/>
            <person name="Tallon L."/>
            <person name="Sadzewicz L."/>
            <person name="Sengamalay N."/>
            <person name="Ott S."/>
            <person name="Godinez A."/>
            <person name="Nagaraj S."/>
            <person name="Vavikolanu K."/>
            <person name="Vyas G."/>
            <person name="Nadendla S."/>
            <person name="Aluvathingal J."/>
            <person name="Sichtig H."/>
        </authorList>
    </citation>
    <scope>NUCLEOTIDE SEQUENCE [LARGE SCALE GENOMIC DNA]</scope>
    <source>
        <strain evidence="2">FDAARGOS_360</strain>
    </source>
</reference>
<dbReference type="EMBL" id="RHLD01000038">
    <property type="protein sequence ID" value="TPP45409.1"/>
    <property type="molecule type" value="Genomic_DNA"/>
</dbReference>
<evidence type="ECO:0000313" key="1">
    <source>
        <dbReference type="EMBL" id="TPP45409.1"/>
    </source>
</evidence>
<dbReference type="VEuPathDB" id="TriTrypDB:LdBPK_201780.1"/>
<sequence>MSGREYICKLYGFIQNVHEIMDDEVTRESRGVVILGATPKGYSDASAGMQNMGYLTVCHSPSHKLSYEDTQKLQKMPEPQDATQQVLMHITGQMKIDGTARLLYSVYEVGVQPLMPLRVEFEGPDQNELEALAREKADLAKRILELNRKLLSSGTSEMSGM</sequence>
<accession>A0A504XDW7</accession>
<proteinExistence type="predicted"/>
<dbReference type="Proteomes" id="UP000318821">
    <property type="component" value="Unassembled WGS sequence"/>
</dbReference>
<evidence type="ECO:0000313" key="2">
    <source>
        <dbReference type="Proteomes" id="UP000318821"/>
    </source>
</evidence>
<dbReference type="VEuPathDB" id="TriTrypDB:LdCL_200022700"/>